<accession>A0A915DMP4</accession>
<dbReference type="Proteomes" id="UP000887574">
    <property type="component" value="Unplaced"/>
</dbReference>
<dbReference type="Gene3D" id="3.40.50.1460">
    <property type="match status" value="1"/>
</dbReference>
<dbReference type="WBParaSite" id="jg2109.2">
    <property type="protein sequence ID" value="jg2109.2"/>
    <property type="gene ID" value="jg2109"/>
</dbReference>
<dbReference type="GO" id="GO:0006624">
    <property type="term" value="P:vacuolar protein processing"/>
    <property type="evidence" value="ECO:0007669"/>
    <property type="project" value="TreeGrafter"/>
</dbReference>
<protein>
    <submittedName>
        <fullName evidence="4">Legumain</fullName>
    </submittedName>
</protein>
<dbReference type="PANTHER" id="PTHR12000:SF42">
    <property type="entry name" value="LEGUMAIN"/>
    <property type="match status" value="1"/>
</dbReference>
<feature type="signal peptide" evidence="2">
    <location>
        <begin position="1"/>
        <end position="19"/>
    </location>
</feature>
<comment type="similarity">
    <text evidence="1">Belongs to the peptidase C13 family.</text>
</comment>
<dbReference type="Pfam" id="PF01650">
    <property type="entry name" value="Peptidase_C13"/>
    <property type="match status" value="1"/>
</dbReference>
<dbReference type="AlphaFoldDB" id="A0A915DMP4"/>
<keyword evidence="3" id="KW-1185">Reference proteome</keyword>
<dbReference type="InterPro" id="IPR001096">
    <property type="entry name" value="Peptidase_C13"/>
</dbReference>
<reference evidence="4" key="1">
    <citation type="submission" date="2022-11" db="UniProtKB">
        <authorList>
            <consortium name="WormBaseParasite"/>
        </authorList>
    </citation>
    <scope>IDENTIFICATION</scope>
</reference>
<dbReference type="GO" id="GO:0051603">
    <property type="term" value="P:proteolysis involved in protein catabolic process"/>
    <property type="evidence" value="ECO:0007669"/>
    <property type="project" value="TreeGrafter"/>
</dbReference>
<feature type="chain" id="PRO_5037938658" evidence="2">
    <location>
        <begin position="20"/>
        <end position="249"/>
    </location>
</feature>
<evidence type="ECO:0000313" key="4">
    <source>
        <dbReference type="WBParaSite" id="jg2109.2"/>
    </source>
</evidence>
<evidence type="ECO:0000256" key="2">
    <source>
        <dbReference type="SAM" id="SignalP"/>
    </source>
</evidence>
<sequence length="249" mass="28013">MNKLIFGSIFLLLILVTQTSQSYSSLRSIFDREDYYNGAGADDSIMAGSNGWSNYRHQADICHAYQVIKNHGIPAEHIITMMYDDIANNEENPFPGKIYNTPARKDVYKGVKMDYKGEDLNPKNFLAVLSGNKSAVEGGNGKVIQSTKTDKIFVFFSDHGAPGLIAFPDDVLTVKQLSQTLHSMHRNQKYSELTFYLEAYMKIYAVTAANGHESSWGVIVKKEICRVLAIYSRSIGLWILRRKITTPKP</sequence>
<dbReference type="GO" id="GO:0005773">
    <property type="term" value="C:vacuole"/>
    <property type="evidence" value="ECO:0007669"/>
    <property type="project" value="GOC"/>
</dbReference>
<keyword evidence="2" id="KW-0732">Signal</keyword>
<dbReference type="PRINTS" id="PR00776">
    <property type="entry name" value="HEMOGLOBNASE"/>
</dbReference>
<name>A0A915DMP4_9BILA</name>
<dbReference type="GO" id="GO:0004197">
    <property type="term" value="F:cysteine-type endopeptidase activity"/>
    <property type="evidence" value="ECO:0007669"/>
    <property type="project" value="TreeGrafter"/>
</dbReference>
<dbReference type="PANTHER" id="PTHR12000">
    <property type="entry name" value="HEMOGLOBINASE FAMILY MEMBER"/>
    <property type="match status" value="1"/>
</dbReference>
<proteinExistence type="inferred from homology"/>
<evidence type="ECO:0000313" key="3">
    <source>
        <dbReference type="Proteomes" id="UP000887574"/>
    </source>
</evidence>
<organism evidence="3 4">
    <name type="scientific">Ditylenchus dipsaci</name>
    <dbReference type="NCBI Taxonomy" id="166011"/>
    <lineage>
        <taxon>Eukaryota</taxon>
        <taxon>Metazoa</taxon>
        <taxon>Ecdysozoa</taxon>
        <taxon>Nematoda</taxon>
        <taxon>Chromadorea</taxon>
        <taxon>Rhabditida</taxon>
        <taxon>Tylenchina</taxon>
        <taxon>Tylenchomorpha</taxon>
        <taxon>Sphaerularioidea</taxon>
        <taxon>Anguinidae</taxon>
        <taxon>Anguininae</taxon>
        <taxon>Ditylenchus</taxon>
    </lineage>
</organism>
<evidence type="ECO:0000256" key="1">
    <source>
        <dbReference type="ARBA" id="ARBA00009941"/>
    </source>
</evidence>